<dbReference type="PANTHER" id="PTHR38674">
    <property type="entry name" value="ALKANE 1-MONOOXYGENASE 1"/>
    <property type="match status" value="1"/>
</dbReference>
<name>Q2CCX9_OCEGH</name>
<comment type="caution">
    <text evidence="14">The sequence shown here is derived from an EMBL/GenBank/DDBJ whole genome shotgun (WGS) entry which is preliminary data.</text>
</comment>
<organism evidence="14 15">
    <name type="scientific">Oceanicola granulosus (strain ATCC BAA-861 / DSM 15982 / KCTC 12143 / HTCC2516)</name>
    <dbReference type="NCBI Taxonomy" id="314256"/>
    <lineage>
        <taxon>Bacteria</taxon>
        <taxon>Pseudomonadati</taxon>
        <taxon>Pseudomonadota</taxon>
        <taxon>Alphaproteobacteria</taxon>
        <taxon>Rhodobacterales</taxon>
        <taxon>Roseobacteraceae</taxon>
        <taxon>Oceanicola</taxon>
    </lineage>
</organism>
<evidence type="ECO:0000256" key="11">
    <source>
        <dbReference type="ARBA" id="ARBA00023136"/>
    </source>
</evidence>
<sequence>MAPSRPISTRTGTLAHALPFWLSLALVPLPWIGAVWGGWTVALAPLVTWYMFALIDQLTGLDESNADPTTSDAQLIWYRAIVLIWAPVQALMLFGMIFYVSGADHLGTFEKIALFFGVGVLTGTIGIVYAHELLHQRNRLERWLGDALLAMVLYGHFRSEHLLVHHRYVGTPRDPVTARYNESFYRFYPRVLYQCLVSAFRAEQAMLARKGLPWWHRSNPFWRYWALAGGALALAALLGGWTGLGLFLVQAGTAVWALELTNYVEHYGLTRKHLGEGRYEHVMPRHSWNASHKASNWLLINLQRHSDHHYRPDRRFPLLQTYDESDAPQLPHGYPLMALFAMFPTLWRRQMNPRVRRWREMYSGKITDPRGPRRGRMKVRGRGARDRLMGAAFNRQGL</sequence>
<proteinExistence type="inferred from homology"/>
<dbReference type="OrthoDB" id="4759734at2"/>
<dbReference type="GO" id="GO:0005886">
    <property type="term" value="C:plasma membrane"/>
    <property type="evidence" value="ECO:0007669"/>
    <property type="project" value="UniProtKB-SubCell"/>
</dbReference>
<dbReference type="Proteomes" id="UP000003635">
    <property type="component" value="Unassembled WGS sequence"/>
</dbReference>
<keyword evidence="15" id="KW-1185">Reference proteome</keyword>
<feature type="transmembrane region" description="Helical" evidence="12">
    <location>
        <begin position="224"/>
        <end position="249"/>
    </location>
</feature>
<evidence type="ECO:0000313" key="15">
    <source>
        <dbReference type="Proteomes" id="UP000003635"/>
    </source>
</evidence>
<feature type="domain" description="Fatty acid desaturase" evidence="13">
    <location>
        <begin position="114"/>
        <end position="337"/>
    </location>
</feature>
<dbReference type="PANTHER" id="PTHR38674:SF1">
    <property type="entry name" value="ALKANE 1-MONOOXYGENASE 1"/>
    <property type="match status" value="1"/>
</dbReference>
<dbReference type="InterPro" id="IPR005804">
    <property type="entry name" value="FA_desaturase_dom"/>
</dbReference>
<keyword evidence="7 12" id="KW-1133">Transmembrane helix</keyword>
<keyword evidence="4" id="KW-0997">Cell inner membrane</keyword>
<protein>
    <submittedName>
        <fullName evidence="14">Fatty acid desaturase family protein</fullName>
    </submittedName>
</protein>
<feature type="transmembrane region" description="Helical" evidence="12">
    <location>
        <begin position="112"/>
        <end position="130"/>
    </location>
</feature>
<evidence type="ECO:0000256" key="8">
    <source>
        <dbReference type="ARBA" id="ARBA00023002"/>
    </source>
</evidence>
<evidence type="ECO:0000256" key="12">
    <source>
        <dbReference type="SAM" id="Phobius"/>
    </source>
</evidence>
<evidence type="ECO:0000256" key="6">
    <source>
        <dbReference type="ARBA" id="ARBA00022723"/>
    </source>
</evidence>
<keyword evidence="11 12" id="KW-0472">Membrane</keyword>
<dbReference type="HOGENOM" id="CLU_044462_2_0_5"/>
<evidence type="ECO:0000313" key="14">
    <source>
        <dbReference type="EMBL" id="EAR50494.1"/>
    </source>
</evidence>
<dbReference type="RefSeq" id="WP_007255446.1">
    <property type="nucleotide sequence ID" value="NZ_CH724107.1"/>
</dbReference>
<comment type="subcellular location">
    <subcellularLocation>
        <location evidence="1">Cell inner membrane</location>
        <topology evidence="1">Multi-pass membrane protein</topology>
    </subcellularLocation>
</comment>
<keyword evidence="8" id="KW-0560">Oxidoreductase</keyword>
<keyword evidence="3" id="KW-1003">Cell membrane</keyword>
<evidence type="ECO:0000256" key="9">
    <source>
        <dbReference type="ARBA" id="ARBA00023004"/>
    </source>
</evidence>
<dbReference type="InterPro" id="IPR033885">
    <property type="entry name" value="AlkB/XylM"/>
</dbReference>
<dbReference type="GO" id="GO:0004497">
    <property type="term" value="F:monooxygenase activity"/>
    <property type="evidence" value="ECO:0007669"/>
    <property type="project" value="UniProtKB-KW"/>
</dbReference>
<dbReference type="GO" id="GO:0046872">
    <property type="term" value="F:metal ion binding"/>
    <property type="evidence" value="ECO:0007669"/>
    <property type="project" value="UniProtKB-KW"/>
</dbReference>
<keyword evidence="5 12" id="KW-0812">Transmembrane</keyword>
<evidence type="ECO:0000256" key="1">
    <source>
        <dbReference type="ARBA" id="ARBA00004429"/>
    </source>
</evidence>
<accession>Q2CCX9</accession>
<feature type="transmembrane region" description="Helical" evidence="12">
    <location>
        <begin position="76"/>
        <end position="100"/>
    </location>
</feature>
<dbReference type="STRING" id="314256.OG2516_09625"/>
<dbReference type="Pfam" id="PF00487">
    <property type="entry name" value="FA_desaturase"/>
    <property type="match status" value="1"/>
</dbReference>
<keyword evidence="10" id="KW-0503">Monooxygenase</keyword>
<gene>
    <name evidence="14" type="ORF">OG2516_09625</name>
</gene>
<evidence type="ECO:0000256" key="4">
    <source>
        <dbReference type="ARBA" id="ARBA00022519"/>
    </source>
</evidence>
<keyword evidence="9" id="KW-0408">Iron</keyword>
<evidence type="ECO:0000256" key="7">
    <source>
        <dbReference type="ARBA" id="ARBA00022989"/>
    </source>
</evidence>
<evidence type="ECO:0000256" key="2">
    <source>
        <dbReference type="ARBA" id="ARBA00010823"/>
    </source>
</evidence>
<evidence type="ECO:0000256" key="5">
    <source>
        <dbReference type="ARBA" id="ARBA00022692"/>
    </source>
</evidence>
<dbReference type="GO" id="GO:0006629">
    <property type="term" value="P:lipid metabolic process"/>
    <property type="evidence" value="ECO:0007669"/>
    <property type="project" value="InterPro"/>
</dbReference>
<dbReference type="AlphaFoldDB" id="Q2CCX9"/>
<feature type="transmembrane region" description="Helical" evidence="12">
    <location>
        <begin position="330"/>
        <end position="347"/>
    </location>
</feature>
<dbReference type="EMBL" id="AAOT01000027">
    <property type="protein sequence ID" value="EAR50494.1"/>
    <property type="molecule type" value="Genomic_DNA"/>
</dbReference>
<evidence type="ECO:0000259" key="13">
    <source>
        <dbReference type="Pfam" id="PF00487"/>
    </source>
</evidence>
<dbReference type="eggNOG" id="COG3239">
    <property type="taxonomic scope" value="Bacteria"/>
</dbReference>
<keyword evidence="6" id="KW-0479">Metal-binding</keyword>
<comment type="similarity">
    <text evidence="2">Belongs to the fatty acid desaturase type 1 family. AlkB subfamily.</text>
</comment>
<evidence type="ECO:0000256" key="3">
    <source>
        <dbReference type="ARBA" id="ARBA00022475"/>
    </source>
</evidence>
<evidence type="ECO:0000256" key="10">
    <source>
        <dbReference type="ARBA" id="ARBA00023033"/>
    </source>
</evidence>
<dbReference type="CDD" id="cd03512">
    <property type="entry name" value="Alkane-hydroxylase"/>
    <property type="match status" value="1"/>
</dbReference>
<feature type="transmembrane region" description="Helical" evidence="12">
    <location>
        <begin position="38"/>
        <end position="55"/>
    </location>
</feature>
<reference evidence="14 15" key="1">
    <citation type="journal article" date="2010" name="J. Bacteriol.">
        <title>Genome sequences of Oceanicola granulosus HTCC2516(T) and Oceanicola batsensis HTCC2597(TDelta).</title>
        <authorList>
            <person name="Thrash J.C."/>
            <person name="Cho J.C."/>
            <person name="Vergin K.L."/>
            <person name="Giovannoni S.J."/>
        </authorList>
    </citation>
    <scope>NUCLEOTIDE SEQUENCE [LARGE SCALE GENOMIC DNA]</scope>
    <source>
        <strain evidence="15">ATCC BAA-861 / DSM 15982 / KCTC 12143 / HTCC2516</strain>
    </source>
</reference>